<feature type="signal peptide" evidence="2">
    <location>
        <begin position="1"/>
        <end position="31"/>
    </location>
</feature>
<evidence type="ECO:0000313" key="4">
    <source>
        <dbReference type="Proteomes" id="UP001151081"/>
    </source>
</evidence>
<sequence>MKTSRRKLLLAALGASQLALLGRFAVRSASAAPPPNGPTKLLCIWLDGGCNWEHFFTPLTGAGIDKFIQPPDGGMHPFGYSKEQVRNFDGTAADLGSTNPTRKLRGPVGWNDANPADTTGSNPLSGGTQNYRPWGYSWVNPKYKLYDRTCVLVGADQGTASHGSGIVASMCGVAGSSFRAPSVQAVIANYMAAHFPDRPVPNATLGGTLPAAYDLPALATPYSLTSLSLVESTISDRRNSAWDGLRTRTDVEGMAFDGTPTGETLPLTITDRAVLEAIRERKGISTKGTDDLYRQIHDTYAGVSKTVARDVLTVLDQTKGFEFLAADPLYAGGPFQTACIGPADVCGNVLSGGSFDFALRLLKSNLVTSVTLRASSIGNTGFDVHYSGGARAQTSHLRIALEAIAQVLIEMQLTPASSGQGSLLDETLVYIYSDFGRTFARSPQDGTDHHPATCGILVGGSVKGNQMLGGYDETAQGSPLGAPVNIIEEGGDKATRPPTSQDIAATVIRAFGLEPGKDFFIPGGYGEFEGALLV</sequence>
<evidence type="ECO:0000256" key="1">
    <source>
        <dbReference type="SAM" id="MobiDB-lite"/>
    </source>
</evidence>
<comment type="caution">
    <text evidence="3">The sequence shown here is derived from an EMBL/GenBank/DDBJ whole genome shotgun (WGS) entry which is preliminary data.</text>
</comment>
<name>A0A9X3XIV8_9BACT</name>
<organism evidence="3 4">
    <name type="scientific">Polyangium jinanense</name>
    <dbReference type="NCBI Taxonomy" id="2829994"/>
    <lineage>
        <taxon>Bacteria</taxon>
        <taxon>Pseudomonadati</taxon>
        <taxon>Myxococcota</taxon>
        <taxon>Polyangia</taxon>
        <taxon>Polyangiales</taxon>
        <taxon>Polyangiaceae</taxon>
        <taxon>Polyangium</taxon>
    </lineage>
</organism>
<dbReference type="InterPro" id="IPR006311">
    <property type="entry name" value="TAT_signal"/>
</dbReference>
<dbReference type="InterPro" id="IPR010869">
    <property type="entry name" value="DUF1501"/>
</dbReference>
<protein>
    <submittedName>
        <fullName evidence="3">DUF1501 domain-containing protein</fullName>
    </submittedName>
</protein>
<reference evidence="3 4" key="1">
    <citation type="submission" date="2021-04" db="EMBL/GenBank/DDBJ databases">
        <title>Genome analysis of Polyangium sp.</title>
        <authorList>
            <person name="Li Y."/>
            <person name="Wang J."/>
        </authorList>
    </citation>
    <scope>NUCLEOTIDE SEQUENCE [LARGE SCALE GENOMIC DNA]</scope>
    <source>
        <strain evidence="3 4">SDU14</strain>
    </source>
</reference>
<evidence type="ECO:0000313" key="3">
    <source>
        <dbReference type="EMBL" id="MDC3989006.1"/>
    </source>
</evidence>
<dbReference type="PROSITE" id="PS51318">
    <property type="entry name" value="TAT"/>
    <property type="match status" value="1"/>
</dbReference>
<dbReference type="Proteomes" id="UP001151081">
    <property type="component" value="Unassembled WGS sequence"/>
</dbReference>
<accession>A0A9X3XIV8</accession>
<evidence type="ECO:0000256" key="2">
    <source>
        <dbReference type="SAM" id="SignalP"/>
    </source>
</evidence>
<keyword evidence="2" id="KW-0732">Signal</keyword>
<dbReference type="AlphaFoldDB" id="A0A9X3XIV8"/>
<dbReference type="RefSeq" id="WP_272423749.1">
    <property type="nucleotide sequence ID" value="NZ_JAGTJJ010000091.1"/>
</dbReference>
<feature type="region of interest" description="Disordered" evidence="1">
    <location>
        <begin position="92"/>
        <end position="126"/>
    </location>
</feature>
<keyword evidence="4" id="KW-1185">Reference proteome</keyword>
<feature type="chain" id="PRO_5040934580" evidence="2">
    <location>
        <begin position="32"/>
        <end position="534"/>
    </location>
</feature>
<proteinExistence type="predicted"/>
<dbReference type="EMBL" id="JAGTJJ010000091">
    <property type="protein sequence ID" value="MDC3989006.1"/>
    <property type="molecule type" value="Genomic_DNA"/>
</dbReference>
<feature type="compositionally biased region" description="Polar residues" evidence="1">
    <location>
        <begin position="116"/>
        <end position="126"/>
    </location>
</feature>
<dbReference type="Pfam" id="PF07394">
    <property type="entry name" value="DUF1501"/>
    <property type="match status" value="1"/>
</dbReference>
<gene>
    <name evidence="3" type="ORF">KEG57_51545</name>
</gene>